<feature type="region of interest" description="Disordered" evidence="2">
    <location>
        <begin position="1077"/>
        <end position="1116"/>
    </location>
</feature>
<feature type="domain" description="Mucin binding" evidence="4">
    <location>
        <begin position="909"/>
        <end position="980"/>
    </location>
</feature>
<sequence>MKQQRKLTQGLMITKEHYKMYKKGKAWSYTMIVAASVGIGVAMTGGTVANAAETAQSTVTTVKNTTHAVALQSPKTTVNNATEKPVDSVTQDAAATTQPDQVAKTDTSTVSQPATNKVAEKETESIPPVVTTKDEVTLPAETQKTSEPQAALKTQATPKTEAIPKPAKAAPTEKLQGREAPVDESAYLVTQKDAKGNYSVNPDATGNPDISVDTNNIAQYLEAHKIDGTPITFNGDTVQLTDGFESAFSFNAPNQFPKSTALITTKQQINFTKDFSLNATIAINWNKQMKDQSWGYGGDGMGLMFENVSPDQAVKTAQEGGGIGISKLDVNKIAYIISTNAKKESPKGSYDKNSWIIYQAEDGNPQQAINKPDNKPVVTNITTALSDAEPSKSINYSFVVNYQADDKTLTTVVKDESGADVTTWKYVVPDEYVGKFFTMAVSGATAASHAAYSAKINSYSYQAATATLNIISSGLPADITGPTQNGIKGMASDVVGFYRAGTTAPTTVDGKTVTKAIAVPDIGTNYLADNQAVELSGADNVINLVFTHDVNVRVQAINEDGKSIAGTQPLKTIGRPGTVITQTPTVTGYTLVPDQTLEIPETDGTVNAVYKANDQNATVKFVTTINGETKPVAKDLTLPGVTDGKIDYALIAPTIQAVLDKGYNLSPKMGSLEPIFDNDDQKDQTLEVVFVPIAPVKLSVKLVPVDAENVPLDATETTITGLPGTTIAADDYPQVPGYTVQDSTLTFPDKPDQKIQVVYTADTQTGAINFIDQDKQSLAPSVTVSGLSGTAVSHKSVAPTIQFLINQGYKLVTDGTLNATYDKDTKIPQTFKVILTKNAVSQLTTSLIPVDETGHMILSKTTQVTGVPGDLIKETNYPTVPGYTVVPDQKLVVPQAPVGTLVKYKADIQKAVVAFVDQNGQPIITSQVFSGPTRTVLDHSQVATYIQDAINKGYSLVSDSTVNARFDTDSQSVQGFKVVLTPIVQVKTDTDGPKKTDTSETVVPPTDTSQPVVTPQTTAQTAPVTEAGQTVASETAPTQTVDQKNQQPTTDGQETSGGTAVSNHEKTAAPVNQVSAQAVGVKSPQIQNTSTDLPQSNGTNSETTQAVPQLPQTNEQHQTTTIIGMLVLSLAALLGLAPKRKRHAR</sequence>
<feature type="region of interest" description="Disordered" evidence="2">
    <location>
        <begin position="75"/>
        <end position="124"/>
    </location>
</feature>
<feature type="compositionally biased region" description="Polar residues" evidence="2">
    <location>
        <begin position="140"/>
        <end position="158"/>
    </location>
</feature>
<accession>A0A1Z5IG98</accession>
<keyword evidence="6" id="KW-1185">Reference proteome</keyword>
<feature type="domain" description="Mucin binding" evidence="4">
    <location>
        <begin position="765"/>
        <end position="835"/>
    </location>
</feature>
<dbReference type="Gene3D" id="3.10.20.470">
    <property type="match status" value="3"/>
</dbReference>
<dbReference type="OrthoDB" id="1771364at2"/>
<proteinExistence type="predicted"/>
<feature type="region of interest" description="Disordered" evidence="2">
    <location>
        <begin position="988"/>
        <end position="1061"/>
    </location>
</feature>
<dbReference type="Pfam" id="PF19258">
    <property type="entry name" value="KxYKxGKxW_sig"/>
    <property type="match status" value="1"/>
</dbReference>
<dbReference type="NCBIfam" id="TIGR03715">
    <property type="entry name" value="KxYKxGKxW"/>
    <property type="match status" value="1"/>
</dbReference>
<feature type="compositionally biased region" description="Polar residues" evidence="2">
    <location>
        <begin position="1084"/>
        <end position="1116"/>
    </location>
</feature>
<dbReference type="InterPro" id="IPR022263">
    <property type="entry name" value="KxYKxGKxW"/>
</dbReference>
<dbReference type="STRING" id="1302250.GCA_001313225_02952"/>
<feature type="transmembrane region" description="Helical" evidence="3">
    <location>
        <begin position="1119"/>
        <end position="1137"/>
    </location>
</feature>
<keyword evidence="3" id="KW-1133">Transmembrane helix</keyword>
<feature type="compositionally biased region" description="Low complexity" evidence="2">
    <location>
        <begin position="1001"/>
        <end position="1025"/>
    </location>
</feature>
<dbReference type="EMBL" id="BCMG01000002">
    <property type="protein sequence ID" value="GAX00451.1"/>
    <property type="molecule type" value="Genomic_DNA"/>
</dbReference>
<evidence type="ECO:0000256" key="1">
    <source>
        <dbReference type="ARBA" id="ARBA00022729"/>
    </source>
</evidence>
<evidence type="ECO:0000256" key="2">
    <source>
        <dbReference type="SAM" id="MobiDB-lite"/>
    </source>
</evidence>
<feature type="domain" description="Mucin binding" evidence="4">
    <location>
        <begin position="615"/>
        <end position="690"/>
    </location>
</feature>
<dbReference type="RefSeq" id="WP_089136192.1">
    <property type="nucleotide sequence ID" value="NZ_BCMG01000002.1"/>
</dbReference>
<dbReference type="Pfam" id="PF17965">
    <property type="entry name" value="MucBP_2"/>
    <property type="match status" value="3"/>
</dbReference>
<reference evidence="5 6" key="1">
    <citation type="submission" date="2015-11" db="EMBL/GenBank/DDBJ databases">
        <title>Draft genome sequences of new species of the genus Lactobacillus isolated from orchardgrass silage.</title>
        <authorList>
            <person name="Tohno M."/>
            <person name="Tanizawa Y."/>
            <person name="Arita M."/>
        </authorList>
    </citation>
    <scope>NUCLEOTIDE SEQUENCE [LARGE SCALE GENOMIC DNA]</scope>
    <source>
        <strain evidence="5 6">IWT126</strain>
    </source>
</reference>
<evidence type="ECO:0000313" key="5">
    <source>
        <dbReference type="EMBL" id="GAX00451.1"/>
    </source>
</evidence>
<organism evidence="5 6">
    <name type="scientific">Secundilactobacillus silagei JCM 19001</name>
    <dbReference type="NCBI Taxonomy" id="1302250"/>
    <lineage>
        <taxon>Bacteria</taxon>
        <taxon>Bacillati</taxon>
        <taxon>Bacillota</taxon>
        <taxon>Bacilli</taxon>
        <taxon>Lactobacillales</taxon>
        <taxon>Lactobacillaceae</taxon>
        <taxon>Secundilactobacillus</taxon>
    </lineage>
</organism>
<keyword evidence="1" id="KW-0732">Signal</keyword>
<protein>
    <submittedName>
        <fullName evidence="5">Mucus-binding protein</fullName>
    </submittedName>
</protein>
<feature type="region of interest" description="Disordered" evidence="2">
    <location>
        <begin position="139"/>
        <end position="180"/>
    </location>
</feature>
<dbReference type="NCBIfam" id="TIGR01167">
    <property type="entry name" value="LPXTG_anchor"/>
    <property type="match status" value="1"/>
</dbReference>
<gene>
    <name evidence="5" type="ORF">IWT126_00466</name>
</gene>
<evidence type="ECO:0000313" key="6">
    <source>
        <dbReference type="Proteomes" id="UP000198402"/>
    </source>
</evidence>
<feature type="compositionally biased region" description="Polar residues" evidence="2">
    <location>
        <begin position="1027"/>
        <end position="1061"/>
    </location>
</feature>
<dbReference type="AlphaFoldDB" id="A0A1Z5IG98"/>
<dbReference type="InterPro" id="IPR041558">
    <property type="entry name" value="MucBP_2"/>
</dbReference>
<keyword evidence="3" id="KW-0812">Transmembrane</keyword>
<comment type="caution">
    <text evidence="5">The sequence shown here is derived from an EMBL/GenBank/DDBJ whole genome shotgun (WGS) entry which is preliminary data.</text>
</comment>
<keyword evidence="3" id="KW-0472">Membrane</keyword>
<dbReference type="Proteomes" id="UP000198402">
    <property type="component" value="Unassembled WGS sequence"/>
</dbReference>
<name>A0A1Z5IG98_9LACO</name>
<feature type="compositionally biased region" description="Basic and acidic residues" evidence="2">
    <location>
        <begin position="988"/>
        <end position="998"/>
    </location>
</feature>
<evidence type="ECO:0000256" key="3">
    <source>
        <dbReference type="SAM" id="Phobius"/>
    </source>
</evidence>
<feature type="compositionally biased region" description="Polar residues" evidence="2">
    <location>
        <begin position="75"/>
        <end position="115"/>
    </location>
</feature>
<evidence type="ECO:0000259" key="4">
    <source>
        <dbReference type="Pfam" id="PF17965"/>
    </source>
</evidence>